<keyword evidence="1 3" id="KW-0963">Cytoplasm</keyword>
<dbReference type="CDD" id="cd09294">
    <property type="entry name" value="SmpB"/>
    <property type="match status" value="1"/>
</dbReference>
<keyword evidence="2 3" id="KW-0694">RNA-binding</keyword>
<dbReference type="Pfam" id="PF01668">
    <property type="entry name" value="SmpB"/>
    <property type="match status" value="1"/>
</dbReference>
<dbReference type="PROSITE" id="PS01317">
    <property type="entry name" value="SSRP"/>
    <property type="match status" value="1"/>
</dbReference>
<accession>A0A660KXB9</accession>
<reference evidence="4 5" key="1">
    <citation type="submission" date="2018-10" db="EMBL/GenBank/DDBJ databases">
        <title>Genomic Encyclopedia of Type Strains, Phase IV (KMG-IV): sequencing the most valuable type-strain genomes for metagenomic binning, comparative biology and taxonomic classification.</title>
        <authorList>
            <person name="Goeker M."/>
        </authorList>
    </citation>
    <scope>NUCLEOTIDE SEQUENCE [LARGE SCALE GENOMIC DNA]</scope>
    <source>
        <strain evidence="4 5">DSM 22653</strain>
    </source>
</reference>
<dbReference type="NCBIfam" id="TIGR00086">
    <property type="entry name" value="smpB"/>
    <property type="match status" value="1"/>
</dbReference>
<dbReference type="Proteomes" id="UP000267019">
    <property type="component" value="Unassembled WGS sequence"/>
</dbReference>
<dbReference type="InterPro" id="IPR020081">
    <property type="entry name" value="SsrA-bd_prot_CS"/>
</dbReference>
<comment type="function">
    <text evidence="3">Required for rescue of stalled ribosomes mediated by trans-translation. Binds to transfer-messenger RNA (tmRNA), required for stable association of tmRNA with ribosomes. tmRNA and SmpB together mimic tRNA shape, replacing the anticodon stem-loop with SmpB. tmRNA is encoded by the ssrA gene; the 2 termini fold to resemble tRNA(Ala) and it encodes a 'tag peptide', a short internal open reading frame. During trans-translation Ala-aminoacylated tmRNA acts like a tRNA, entering the A-site of stalled ribosomes, displacing the stalled mRNA. The ribosome then switches to translate the ORF on the tmRNA; the nascent peptide is terminated with the 'tag peptide' encoded by the tmRNA and targeted for degradation. The ribosome is freed to recommence translation, which seems to be the essential function of trans-translation.</text>
</comment>
<dbReference type="AlphaFoldDB" id="A0A660KXB9"/>
<dbReference type="HAMAP" id="MF_00023">
    <property type="entry name" value="SmpB"/>
    <property type="match status" value="1"/>
</dbReference>
<keyword evidence="5" id="KW-1185">Reference proteome</keyword>
<dbReference type="GO" id="GO:0070929">
    <property type="term" value="P:trans-translation"/>
    <property type="evidence" value="ECO:0007669"/>
    <property type="project" value="UniProtKB-UniRule"/>
</dbReference>
<gene>
    <name evidence="3" type="primary">smpB</name>
    <name evidence="4" type="ORF">C7438_0832</name>
</gene>
<evidence type="ECO:0000313" key="4">
    <source>
        <dbReference type="EMBL" id="RKQ85440.1"/>
    </source>
</evidence>
<comment type="subcellular location">
    <subcellularLocation>
        <location evidence="3">Cytoplasm</location>
    </subcellularLocation>
    <text evidence="3">The tmRNA-SmpB complex associates with stalled 70S ribosomes.</text>
</comment>
<organism evidence="4 5">
    <name type="scientific">Brockia lithotrophica</name>
    <dbReference type="NCBI Taxonomy" id="933949"/>
    <lineage>
        <taxon>Bacteria</taxon>
        <taxon>Bacillati</taxon>
        <taxon>Bacillota</taxon>
        <taxon>Bacilli</taxon>
        <taxon>Bacillales</taxon>
        <taxon>Bacillales Family X. Incertae Sedis</taxon>
        <taxon>Brockia</taxon>
    </lineage>
</organism>
<dbReference type="InterPro" id="IPR023620">
    <property type="entry name" value="SmpB"/>
</dbReference>
<name>A0A660KXB9_9BACL</name>
<dbReference type="PANTHER" id="PTHR30308:SF2">
    <property type="entry name" value="SSRA-BINDING PROTEIN"/>
    <property type="match status" value="1"/>
</dbReference>
<dbReference type="EMBL" id="RBIJ01000002">
    <property type="protein sequence ID" value="RKQ85440.1"/>
    <property type="molecule type" value="Genomic_DNA"/>
</dbReference>
<dbReference type="GO" id="GO:0003723">
    <property type="term" value="F:RNA binding"/>
    <property type="evidence" value="ECO:0007669"/>
    <property type="project" value="UniProtKB-UniRule"/>
</dbReference>
<evidence type="ECO:0000256" key="2">
    <source>
        <dbReference type="ARBA" id="ARBA00022884"/>
    </source>
</evidence>
<dbReference type="NCBIfam" id="NF003843">
    <property type="entry name" value="PRK05422.1"/>
    <property type="match status" value="1"/>
</dbReference>
<dbReference type="Gene3D" id="2.40.280.10">
    <property type="match status" value="1"/>
</dbReference>
<dbReference type="GO" id="GO:0070930">
    <property type="term" value="P:trans-translation-dependent protein tagging"/>
    <property type="evidence" value="ECO:0007669"/>
    <property type="project" value="TreeGrafter"/>
</dbReference>
<comment type="caution">
    <text evidence="4">The sequence shown here is derived from an EMBL/GenBank/DDBJ whole genome shotgun (WGS) entry which is preliminary data.</text>
</comment>
<dbReference type="SUPFAM" id="SSF74982">
    <property type="entry name" value="Small protein B (SmpB)"/>
    <property type="match status" value="1"/>
</dbReference>
<sequence>MFAENRKAFHDYHIEERYEAGISLLGSEVKAVRQGRVNLRDSYVRIRDGEAYVVGMHISPYEKATAFVPDPTRTRKLLMHRREIERLMGKVQTEGYTIVPLSLYAKGRWIKMEIGLAKGKKLHDKREALRERAVRREIERTLKAKNR</sequence>
<evidence type="ECO:0000313" key="5">
    <source>
        <dbReference type="Proteomes" id="UP000267019"/>
    </source>
</evidence>
<dbReference type="PANTHER" id="PTHR30308">
    <property type="entry name" value="TMRNA-BINDING COMPONENT OF TRANS-TRANSLATION TAGGING COMPLEX"/>
    <property type="match status" value="1"/>
</dbReference>
<evidence type="ECO:0000256" key="3">
    <source>
        <dbReference type="HAMAP-Rule" id="MF_00023"/>
    </source>
</evidence>
<dbReference type="InterPro" id="IPR000037">
    <property type="entry name" value="SsrA-bd_prot"/>
</dbReference>
<evidence type="ECO:0000256" key="1">
    <source>
        <dbReference type="ARBA" id="ARBA00022490"/>
    </source>
</evidence>
<dbReference type="GO" id="GO:0005829">
    <property type="term" value="C:cytosol"/>
    <property type="evidence" value="ECO:0007669"/>
    <property type="project" value="TreeGrafter"/>
</dbReference>
<proteinExistence type="inferred from homology"/>
<comment type="similarity">
    <text evidence="3">Belongs to the SmpB family.</text>
</comment>
<protein>
    <recommendedName>
        <fullName evidence="3">SsrA-binding protein</fullName>
    </recommendedName>
    <alternativeName>
        <fullName evidence="3">Small protein B</fullName>
    </alternativeName>
</protein>